<dbReference type="SMART" id="SM00116">
    <property type="entry name" value="CBS"/>
    <property type="match status" value="2"/>
</dbReference>
<dbReference type="Proteomes" id="UP001165393">
    <property type="component" value="Unassembled WGS sequence"/>
</dbReference>
<keyword evidence="3 9" id="KW-0813">Transport</keyword>
<dbReference type="InterPro" id="IPR036739">
    <property type="entry name" value="SLC41_membr_dom_sf"/>
</dbReference>
<sequence>MPQILEQEQTHSRLKAVNDALNGGMFVHVRRMLHSLPAYDVALLLESSTPSARPVLWQLIDPDQHGEILEELAEDIKDSIIREMEPEHVAEAIEGMESDDLAYVLGSLPESVFQQVLSSMDEQDRHRVEQALSYEEDSAGAMMNTDVITLRPDVSVDVVLRYLRLRGQLPEGTDKLYVVDKQDKLLGEVSLALLVSSQSELEISEILEVDVAPLSAEQHDSEVAQHFERHDLISAPVVDGNGCLLGRITVDDVVDVIREDAEHSLMSMAGLDDEEDTFAPALKSTKRRSVWLGLNVCAALLAASVSNMFEDILSQLATVAILMTIVPSMGGVAANQTLTLVIRGIALGHVGDSNARWLLGKEALVGFMNGMLWAFTLAAVVTVWKGDWHLGVVIAVAMFVNMLMAGIAGVMVPLTLKRLKIDPALAGSMMVTTFTDIIGLLSFLGTATVMLR</sequence>
<proteinExistence type="inferred from homology"/>
<keyword evidence="8" id="KW-0129">CBS domain</keyword>
<dbReference type="InterPro" id="IPR038076">
    <property type="entry name" value="MgtE_N_sf"/>
</dbReference>
<dbReference type="SUPFAM" id="SSF158791">
    <property type="entry name" value="MgtE N-terminal domain-like"/>
    <property type="match status" value="1"/>
</dbReference>
<dbReference type="SMART" id="SM00924">
    <property type="entry name" value="MgtE_N"/>
    <property type="match status" value="1"/>
</dbReference>
<dbReference type="InterPro" id="IPR006669">
    <property type="entry name" value="MgtE_transporter"/>
</dbReference>
<feature type="transmembrane region" description="Helical" evidence="9">
    <location>
        <begin position="290"/>
        <end position="309"/>
    </location>
</feature>
<evidence type="ECO:0000256" key="6">
    <source>
        <dbReference type="ARBA" id="ARBA00022989"/>
    </source>
</evidence>
<dbReference type="NCBIfam" id="TIGR00400">
    <property type="entry name" value="mgtE"/>
    <property type="match status" value="1"/>
</dbReference>
<dbReference type="PANTHER" id="PTHR43773">
    <property type="entry name" value="MAGNESIUM TRANSPORTER MGTE"/>
    <property type="match status" value="1"/>
</dbReference>
<dbReference type="PROSITE" id="PS51371">
    <property type="entry name" value="CBS"/>
    <property type="match status" value="2"/>
</dbReference>
<organism evidence="11 12">
    <name type="scientific">Echinimonas agarilytica</name>
    <dbReference type="NCBI Taxonomy" id="1215918"/>
    <lineage>
        <taxon>Bacteria</taxon>
        <taxon>Pseudomonadati</taxon>
        <taxon>Pseudomonadota</taxon>
        <taxon>Gammaproteobacteria</taxon>
        <taxon>Alteromonadales</taxon>
        <taxon>Echinimonadaceae</taxon>
        <taxon>Echinimonas</taxon>
    </lineage>
</organism>
<feature type="domain" description="CBS" evidence="10">
    <location>
        <begin position="143"/>
        <end position="205"/>
    </location>
</feature>
<feature type="transmembrane region" description="Helical" evidence="9">
    <location>
        <begin position="424"/>
        <end position="451"/>
    </location>
</feature>
<evidence type="ECO:0000256" key="2">
    <source>
        <dbReference type="ARBA" id="ARBA00009749"/>
    </source>
</evidence>
<dbReference type="InterPro" id="IPR046342">
    <property type="entry name" value="CBS_dom_sf"/>
</dbReference>
<evidence type="ECO:0000259" key="10">
    <source>
        <dbReference type="PROSITE" id="PS51371"/>
    </source>
</evidence>
<keyword evidence="6 9" id="KW-1133">Transmembrane helix</keyword>
<dbReference type="InterPro" id="IPR000644">
    <property type="entry name" value="CBS_dom"/>
</dbReference>
<dbReference type="GO" id="GO:0046872">
    <property type="term" value="F:metal ion binding"/>
    <property type="evidence" value="ECO:0007669"/>
    <property type="project" value="UniProtKB-KW"/>
</dbReference>
<dbReference type="EMBL" id="JAMQGP010000001">
    <property type="protein sequence ID" value="MCM2678606.1"/>
    <property type="molecule type" value="Genomic_DNA"/>
</dbReference>
<comment type="subunit">
    <text evidence="9">Homodimer.</text>
</comment>
<feature type="transmembrane region" description="Helical" evidence="9">
    <location>
        <begin position="390"/>
        <end position="412"/>
    </location>
</feature>
<feature type="domain" description="CBS" evidence="10">
    <location>
        <begin position="206"/>
        <end position="265"/>
    </location>
</feature>
<dbReference type="GO" id="GO:0015095">
    <property type="term" value="F:magnesium ion transmembrane transporter activity"/>
    <property type="evidence" value="ECO:0007669"/>
    <property type="project" value="UniProtKB-UniRule"/>
</dbReference>
<dbReference type="Pfam" id="PF03448">
    <property type="entry name" value="MgtE_N"/>
    <property type="match status" value="1"/>
</dbReference>
<comment type="subcellular location">
    <subcellularLocation>
        <location evidence="9">Cell membrane</location>
        <topology evidence="9">Multi-pass membrane protein</topology>
    </subcellularLocation>
    <subcellularLocation>
        <location evidence="1">Membrane</location>
        <topology evidence="1">Multi-pass membrane protein</topology>
    </subcellularLocation>
</comment>
<evidence type="ECO:0000256" key="7">
    <source>
        <dbReference type="ARBA" id="ARBA00023136"/>
    </source>
</evidence>
<keyword evidence="9" id="KW-0479">Metal-binding</keyword>
<dbReference type="InterPro" id="IPR006668">
    <property type="entry name" value="Mg_transptr_MgtE_intracell_dom"/>
</dbReference>
<dbReference type="SUPFAM" id="SSF161093">
    <property type="entry name" value="MgtE membrane domain-like"/>
    <property type="match status" value="1"/>
</dbReference>
<dbReference type="AlphaFoldDB" id="A0AA41W4H6"/>
<evidence type="ECO:0000256" key="1">
    <source>
        <dbReference type="ARBA" id="ARBA00004141"/>
    </source>
</evidence>
<keyword evidence="9" id="KW-1003">Cell membrane</keyword>
<comment type="similarity">
    <text evidence="2 9">Belongs to the SLC41A transporter family.</text>
</comment>
<accession>A0AA41W4H6</accession>
<evidence type="ECO:0000313" key="12">
    <source>
        <dbReference type="Proteomes" id="UP001165393"/>
    </source>
</evidence>
<keyword evidence="4 9" id="KW-0812">Transmembrane</keyword>
<evidence type="ECO:0000256" key="9">
    <source>
        <dbReference type="RuleBase" id="RU362011"/>
    </source>
</evidence>
<evidence type="ECO:0000256" key="5">
    <source>
        <dbReference type="ARBA" id="ARBA00022842"/>
    </source>
</evidence>
<dbReference type="Gene3D" id="1.10.357.20">
    <property type="entry name" value="SLC41 divalent cation transporters, integral membrane domain"/>
    <property type="match status" value="1"/>
</dbReference>
<gene>
    <name evidence="11" type="primary">mgtE</name>
    <name evidence="11" type="ORF">NAF29_02835</name>
</gene>
<evidence type="ECO:0000313" key="11">
    <source>
        <dbReference type="EMBL" id="MCM2678606.1"/>
    </source>
</evidence>
<comment type="caution">
    <text evidence="11">The sequence shown here is derived from an EMBL/GenBank/DDBJ whole genome shotgun (WGS) entry which is preliminary data.</text>
</comment>
<feature type="transmembrane region" description="Helical" evidence="9">
    <location>
        <begin position="315"/>
        <end position="342"/>
    </location>
</feature>
<name>A0AA41W4H6_9GAMM</name>
<dbReference type="Gene3D" id="1.25.60.10">
    <property type="entry name" value="MgtE N-terminal domain-like"/>
    <property type="match status" value="1"/>
</dbReference>
<dbReference type="RefSeq" id="WP_251259969.1">
    <property type="nucleotide sequence ID" value="NZ_JAMQGP010000001.1"/>
</dbReference>
<dbReference type="SUPFAM" id="SSF54631">
    <property type="entry name" value="CBS-domain pair"/>
    <property type="match status" value="1"/>
</dbReference>
<dbReference type="Pfam" id="PF01769">
    <property type="entry name" value="MgtE"/>
    <property type="match status" value="1"/>
</dbReference>
<evidence type="ECO:0000256" key="8">
    <source>
        <dbReference type="PROSITE-ProRule" id="PRU00703"/>
    </source>
</evidence>
<reference evidence="11 12" key="1">
    <citation type="journal article" date="2013" name="Antonie Van Leeuwenhoek">
        <title>Echinimonas agarilytica gen. nov., sp. nov., a new gammaproteobacterium isolated from the sea urchin Strongylocentrotus intermedius.</title>
        <authorList>
            <person name="Nedashkovskaya O.I."/>
            <person name="Stenkova A.M."/>
            <person name="Zhukova N.V."/>
            <person name="Van Trappen S."/>
            <person name="Lee J.S."/>
            <person name="Kim S.B."/>
        </authorList>
    </citation>
    <scope>NUCLEOTIDE SEQUENCE [LARGE SCALE GENOMIC DNA]</scope>
    <source>
        <strain evidence="11 12">KMM 6351</strain>
    </source>
</reference>
<dbReference type="Gene3D" id="3.10.580.10">
    <property type="entry name" value="CBS-domain"/>
    <property type="match status" value="1"/>
</dbReference>
<keyword evidence="12" id="KW-1185">Reference proteome</keyword>
<feature type="transmembrane region" description="Helical" evidence="9">
    <location>
        <begin position="363"/>
        <end position="384"/>
    </location>
</feature>
<comment type="function">
    <text evidence="9">Acts as a magnesium transporter.</text>
</comment>
<dbReference type="GO" id="GO:0005886">
    <property type="term" value="C:plasma membrane"/>
    <property type="evidence" value="ECO:0007669"/>
    <property type="project" value="UniProtKB-SubCell"/>
</dbReference>
<evidence type="ECO:0000256" key="3">
    <source>
        <dbReference type="ARBA" id="ARBA00022448"/>
    </source>
</evidence>
<evidence type="ECO:0000256" key="4">
    <source>
        <dbReference type="ARBA" id="ARBA00022692"/>
    </source>
</evidence>
<dbReference type="PANTHER" id="PTHR43773:SF1">
    <property type="entry name" value="MAGNESIUM TRANSPORTER MGTE"/>
    <property type="match status" value="1"/>
</dbReference>
<dbReference type="InterPro" id="IPR006667">
    <property type="entry name" value="SLC41_membr_dom"/>
</dbReference>
<keyword evidence="5 9" id="KW-0460">Magnesium</keyword>
<protein>
    <recommendedName>
        <fullName evidence="9">Magnesium transporter MgtE</fullName>
    </recommendedName>
</protein>
<dbReference type="CDD" id="cd04606">
    <property type="entry name" value="CBS_pair_Mg_transporter"/>
    <property type="match status" value="1"/>
</dbReference>
<keyword evidence="7 9" id="KW-0472">Membrane</keyword>
<dbReference type="Pfam" id="PF00571">
    <property type="entry name" value="CBS"/>
    <property type="match status" value="2"/>
</dbReference>